<accession>A0ABD1IVR2</accession>
<dbReference type="AlphaFoldDB" id="A0ABD1IVR2"/>
<dbReference type="GO" id="GO:0004860">
    <property type="term" value="F:protein kinase inhibitor activity"/>
    <property type="evidence" value="ECO:0007669"/>
    <property type="project" value="UniProtKB-KW"/>
</dbReference>
<keyword evidence="5" id="KW-1185">Reference proteome</keyword>
<dbReference type="InterPro" id="IPR026779">
    <property type="entry name" value="Camk2n"/>
</dbReference>
<gene>
    <name evidence="4" type="ORF">ACEWY4_024802</name>
</gene>
<evidence type="ECO:0000313" key="5">
    <source>
        <dbReference type="Proteomes" id="UP001591681"/>
    </source>
</evidence>
<evidence type="ECO:0000256" key="1">
    <source>
        <dbReference type="ARBA" id="ARBA00009996"/>
    </source>
</evidence>
<evidence type="ECO:0000256" key="3">
    <source>
        <dbReference type="SAM" id="MobiDB-lite"/>
    </source>
</evidence>
<evidence type="ECO:0000313" key="4">
    <source>
        <dbReference type="EMBL" id="KAL2079058.1"/>
    </source>
</evidence>
<name>A0ABD1IVR2_9TELE</name>
<comment type="similarity">
    <text evidence="1">Belongs to the CAMK2N family.</text>
</comment>
<keyword evidence="2" id="KW-0649">Protein kinase inhibitor</keyword>
<comment type="caution">
    <text evidence="4">The sequence shown here is derived from an EMBL/GenBank/DDBJ whole genome shotgun (WGS) entry which is preliminary data.</text>
</comment>
<sequence>MYGITGMPDLLPPTGALQPSTMVLSDPLTGPGNHNALHRHPPHQRIAQRPPKLGQIGRSKRVDLEDEDLDILMNNNNNNRRFPASMEVSPVA</sequence>
<dbReference type="EMBL" id="JBHFQA010000022">
    <property type="protein sequence ID" value="KAL2079058.1"/>
    <property type="molecule type" value="Genomic_DNA"/>
</dbReference>
<evidence type="ECO:0000256" key="2">
    <source>
        <dbReference type="ARBA" id="ARBA00023013"/>
    </source>
</evidence>
<protein>
    <submittedName>
        <fullName evidence="4">Uncharacterized protein</fullName>
    </submittedName>
</protein>
<proteinExistence type="inferred from homology"/>
<reference evidence="4 5" key="1">
    <citation type="submission" date="2024-09" db="EMBL/GenBank/DDBJ databases">
        <title>A chromosome-level genome assembly of Gray's grenadier anchovy, Coilia grayii.</title>
        <authorList>
            <person name="Fu Z."/>
        </authorList>
    </citation>
    <scope>NUCLEOTIDE SEQUENCE [LARGE SCALE GENOMIC DNA]</scope>
    <source>
        <strain evidence="4">G4</strain>
        <tissue evidence="4">Muscle</tissue>
    </source>
</reference>
<dbReference type="Proteomes" id="UP001591681">
    <property type="component" value="Unassembled WGS sequence"/>
</dbReference>
<organism evidence="4 5">
    <name type="scientific">Coilia grayii</name>
    <name type="common">Gray's grenadier anchovy</name>
    <dbReference type="NCBI Taxonomy" id="363190"/>
    <lineage>
        <taxon>Eukaryota</taxon>
        <taxon>Metazoa</taxon>
        <taxon>Chordata</taxon>
        <taxon>Craniata</taxon>
        <taxon>Vertebrata</taxon>
        <taxon>Euteleostomi</taxon>
        <taxon>Actinopterygii</taxon>
        <taxon>Neopterygii</taxon>
        <taxon>Teleostei</taxon>
        <taxon>Clupei</taxon>
        <taxon>Clupeiformes</taxon>
        <taxon>Clupeoidei</taxon>
        <taxon>Engraulidae</taxon>
        <taxon>Coilinae</taxon>
        <taxon>Coilia</taxon>
    </lineage>
</organism>
<feature type="region of interest" description="Disordered" evidence="3">
    <location>
        <begin position="1"/>
        <end position="61"/>
    </location>
</feature>
<dbReference type="Pfam" id="PF15170">
    <property type="entry name" value="CaM-KIIN"/>
    <property type="match status" value="1"/>
</dbReference>